<evidence type="ECO:0000313" key="3">
    <source>
        <dbReference type="EMBL" id="KAJ4848232.1"/>
    </source>
</evidence>
<dbReference type="EMBL" id="JAKUCV010000963">
    <property type="protein sequence ID" value="KAJ4848232.1"/>
    <property type="molecule type" value="Genomic_DNA"/>
</dbReference>
<dbReference type="OrthoDB" id="1751344at2759"/>
<feature type="region of interest" description="Disordered" evidence="1">
    <location>
        <begin position="42"/>
        <end position="66"/>
    </location>
</feature>
<accession>A0A9Q0GE77</accession>
<organism evidence="3 4">
    <name type="scientific">Turnera subulata</name>
    <dbReference type="NCBI Taxonomy" id="218843"/>
    <lineage>
        <taxon>Eukaryota</taxon>
        <taxon>Viridiplantae</taxon>
        <taxon>Streptophyta</taxon>
        <taxon>Embryophyta</taxon>
        <taxon>Tracheophyta</taxon>
        <taxon>Spermatophyta</taxon>
        <taxon>Magnoliopsida</taxon>
        <taxon>eudicotyledons</taxon>
        <taxon>Gunneridae</taxon>
        <taxon>Pentapetalae</taxon>
        <taxon>rosids</taxon>
        <taxon>fabids</taxon>
        <taxon>Malpighiales</taxon>
        <taxon>Passifloraceae</taxon>
        <taxon>Turnera</taxon>
    </lineage>
</organism>
<dbReference type="Pfam" id="PF14111">
    <property type="entry name" value="DUF4283"/>
    <property type="match status" value="1"/>
</dbReference>
<comment type="caution">
    <text evidence="3">The sequence shown here is derived from an EMBL/GenBank/DDBJ whole genome shotgun (WGS) entry which is preliminary data.</text>
</comment>
<gene>
    <name evidence="3" type="ORF">Tsubulata_033770</name>
</gene>
<proteinExistence type="predicted"/>
<reference evidence="3" key="1">
    <citation type="submission" date="2022-02" db="EMBL/GenBank/DDBJ databases">
        <authorList>
            <person name="Henning P.M."/>
            <person name="McCubbin A.G."/>
            <person name="Shore J.S."/>
        </authorList>
    </citation>
    <scope>NUCLEOTIDE SEQUENCE</scope>
    <source>
        <strain evidence="3">F60SS</strain>
        <tissue evidence="3">Leaves</tissue>
    </source>
</reference>
<evidence type="ECO:0000259" key="2">
    <source>
        <dbReference type="Pfam" id="PF14111"/>
    </source>
</evidence>
<name>A0A9Q0GE77_9ROSI</name>
<sequence>MDSSTSLVDPTGLPCSKSAMALDLSRLDSLLRSDPAQLSISRGKNVTASVHKQDAPPAPTLVNNSTASCSDATSSLAVGGVLVSTSVEDTVAPIATASKSTWASVVTDSTPILQTLDFVQPILVSDSSAIRIPTDVIELGHKKYSMCLVGQFMGKAPRMGLIHAMFNKLWGRDGNIIVVPYKSDRFLIQFPTESSLSRALYRGPWHVGGIPLHLRLWDSKIQKVDFSNSLIPDWAEVNVIQSPNIVEDMVQTAPTTVQDASVTSPHSQFLHVSTSVPPALNNSTKQHVLDALNPQKARLIPADKSVAQFQKVDK</sequence>
<dbReference type="PANTHER" id="PTHR31286">
    <property type="entry name" value="GLYCINE-RICH CELL WALL STRUCTURAL PROTEIN 1.8-LIKE"/>
    <property type="match status" value="1"/>
</dbReference>
<protein>
    <recommendedName>
        <fullName evidence="2">DUF4283 domain-containing protein</fullName>
    </recommendedName>
</protein>
<dbReference type="InterPro" id="IPR040256">
    <property type="entry name" value="At4g02000-like"/>
</dbReference>
<reference evidence="3" key="2">
    <citation type="journal article" date="2023" name="Plants (Basel)">
        <title>Annotation of the Turnera subulata (Passifloraceae) Draft Genome Reveals the S-Locus Evolved after the Divergence of Turneroideae from Passifloroideae in a Stepwise Manner.</title>
        <authorList>
            <person name="Henning P.M."/>
            <person name="Roalson E.H."/>
            <person name="Mir W."/>
            <person name="McCubbin A.G."/>
            <person name="Shore J.S."/>
        </authorList>
    </citation>
    <scope>NUCLEOTIDE SEQUENCE</scope>
    <source>
        <strain evidence="3">F60SS</strain>
    </source>
</reference>
<feature type="domain" description="DUF4283" evidence="2">
    <location>
        <begin position="145"/>
        <end position="221"/>
    </location>
</feature>
<dbReference type="Proteomes" id="UP001141552">
    <property type="component" value="Unassembled WGS sequence"/>
</dbReference>
<keyword evidence="4" id="KW-1185">Reference proteome</keyword>
<evidence type="ECO:0000313" key="4">
    <source>
        <dbReference type="Proteomes" id="UP001141552"/>
    </source>
</evidence>
<dbReference type="InterPro" id="IPR025558">
    <property type="entry name" value="DUF4283"/>
</dbReference>
<dbReference type="PANTHER" id="PTHR31286:SF180">
    <property type="entry name" value="OS10G0362600 PROTEIN"/>
    <property type="match status" value="1"/>
</dbReference>
<dbReference type="AlphaFoldDB" id="A0A9Q0GE77"/>
<evidence type="ECO:0000256" key="1">
    <source>
        <dbReference type="SAM" id="MobiDB-lite"/>
    </source>
</evidence>